<evidence type="ECO:0000313" key="2">
    <source>
        <dbReference type="Proteomes" id="UP001229651"/>
    </source>
</evidence>
<evidence type="ECO:0000313" key="1">
    <source>
        <dbReference type="EMBL" id="MDQ0376462.1"/>
    </source>
</evidence>
<dbReference type="EMBL" id="JAUSUT010000001">
    <property type="protein sequence ID" value="MDQ0376462.1"/>
    <property type="molecule type" value="Genomic_DNA"/>
</dbReference>
<gene>
    <name evidence="1" type="ORF">FB470_000456</name>
</gene>
<proteinExistence type="predicted"/>
<reference evidence="1 2" key="1">
    <citation type="submission" date="2023-07" db="EMBL/GenBank/DDBJ databases">
        <title>Sequencing the genomes of 1000 actinobacteria strains.</title>
        <authorList>
            <person name="Klenk H.-P."/>
        </authorList>
    </citation>
    <scope>NUCLEOTIDE SEQUENCE [LARGE SCALE GENOMIC DNA]</scope>
    <source>
        <strain evidence="1 2">DSM 45805</strain>
    </source>
</reference>
<protein>
    <recommendedName>
        <fullName evidence="3">DUF742 domain-containing protein</fullName>
    </recommendedName>
</protein>
<accession>A0ABU0ENS3</accession>
<dbReference type="RefSeq" id="WP_306988322.1">
    <property type="nucleotide sequence ID" value="NZ_JAUSUT010000001.1"/>
</dbReference>
<keyword evidence="2" id="KW-1185">Reference proteome</keyword>
<dbReference type="PANTHER" id="PTHR36221">
    <property type="entry name" value="DUF742 DOMAIN-CONTAINING PROTEIN"/>
    <property type="match status" value="1"/>
</dbReference>
<sequence>MSDWYGDESGPMVRLYALTKGRARPAGEFLDIIALVAARTRPEHDLTLSPEQAVILQLCLTRTLSVAEISARANLPLNVTRVLLADLLHAGHIEVTRPTPPASLPNDRILREVLNGLRAL</sequence>
<name>A0ABU0ENS3_9PSEU</name>
<dbReference type="InterPro" id="IPR007995">
    <property type="entry name" value="DUF742"/>
</dbReference>
<comment type="caution">
    <text evidence="1">The sequence shown here is derived from an EMBL/GenBank/DDBJ whole genome shotgun (WGS) entry which is preliminary data.</text>
</comment>
<dbReference type="Pfam" id="PF05331">
    <property type="entry name" value="DUF742"/>
    <property type="match status" value="1"/>
</dbReference>
<dbReference type="Proteomes" id="UP001229651">
    <property type="component" value="Unassembled WGS sequence"/>
</dbReference>
<organism evidence="1 2">
    <name type="scientific">Amycolatopsis thermophila</name>
    <dbReference type="NCBI Taxonomy" id="206084"/>
    <lineage>
        <taxon>Bacteria</taxon>
        <taxon>Bacillati</taxon>
        <taxon>Actinomycetota</taxon>
        <taxon>Actinomycetes</taxon>
        <taxon>Pseudonocardiales</taxon>
        <taxon>Pseudonocardiaceae</taxon>
        <taxon>Amycolatopsis</taxon>
    </lineage>
</organism>
<dbReference type="PANTHER" id="PTHR36221:SF1">
    <property type="entry name" value="DUF742 DOMAIN-CONTAINING PROTEIN"/>
    <property type="match status" value="1"/>
</dbReference>
<evidence type="ECO:0008006" key="3">
    <source>
        <dbReference type="Google" id="ProtNLM"/>
    </source>
</evidence>